<name>A0ABP8TB43_9ACTN</name>
<comment type="caution">
    <text evidence="1">The sequence shown here is derived from an EMBL/GenBank/DDBJ whole genome shotgun (WGS) entry which is preliminary data.</text>
</comment>
<gene>
    <name evidence="1" type="ORF">GCM10023195_01710</name>
</gene>
<accession>A0ABP8TB43</accession>
<keyword evidence="2" id="KW-1185">Reference proteome</keyword>
<evidence type="ECO:0000313" key="2">
    <source>
        <dbReference type="Proteomes" id="UP001500212"/>
    </source>
</evidence>
<dbReference type="EMBL" id="BAABHJ010000001">
    <property type="protein sequence ID" value="GAA4600930.1"/>
    <property type="molecule type" value="Genomic_DNA"/>
</dbReference>
<dbReference type="Proteomes" id="UP001500212">
    <property type="component" value="Unassembled WGS sequence"/>
</dbReference>
<protein>
    <submittedName>
        <fullName evidence="1">Uncharacterized protein</fullName>
    </submittedName>
</protein>
<evidence type="ECO:0000313" key="1">
    <source>
        <dbReference type="EMBL" id="GAA4600930.1"/>
    </source>
</evidence>
<organism evidence="1 2">
    <name type="scientific">Actinoallomurus liliacearum</name>
    <dbReference type="NCBI Taxonomy" id="1080073"/>
    <lineage>
        <taxon>Bacteria</taxon>
        <taxon>Bacillati</taxon>
        <taxon>Actinomycetota</taxon>
        <taxon>Actinomycetes</taxon>
        <taxon>Streptosporangiales</taxon>
        <taxon>Thermomonosporaceae</taxon>
        <taxon>Actinoallomurus</taxon>
    </lineage>
</organism>
<sequence>MIFRPTLDGSTSDNTLMKVDGRPSRALQHSLCHLIKEGRLNAINILNPVHDTIGDAHKRDSTFATKFVQGVAMTAKSLRETFFSEI</sequence>
<proteinExistence type="predicted"/>
<reference evidence="2" key="1">
    <citation type="journal article" date="2019" name="Int. J. Syst. Evol. Microbiol.">
        <title>The Global Catalogue of Microorganisms (GCM) 10K type strain sequencing project: providing services to taxonomists for standard genome sequencing and annotation.</title>
        <authorList>
            <consortium name="The Broad Institute Genomics Platform"/>
            <consortium name="The Broad Institute Genome Sequencing Center for Infectious Disease"/>
            <person name="Wu L."/>
            <person name="Ma J."/>
        </authorList>
    </citation>
    <scope>NUCLEOTIDE SEQUENCE [LARGE SCALE GENOMIC DNA]</scope>
    <source>
        <strain evidence="2">JCM 17938</strain>
    </source>
</reference>